<protein>
    <submittedName>
        <fullName evidence="2">Uncharacterized protein</fullName>
    </submittedName>
</protein>
<evidence type="ECO:0000313" key="2">
    <source>
        <dbReference type="EMBL" id="WAB24952.1"/>
    </source>
</evidence>
<reference evidence="2" key="1">
    <citation type="submission" date="2022-10" db="EMBL/GenBank/DDBJ databases">
        <authorList>
            <person name="Xie Z."/>
            <person name="Yang M."/>
        </authorList>
    </citation>
    <scope>NUCLEOTIDE SEQUENCE</scope>
</reference>
<evidence type="ECO:0000256" key="1">
    <source>
        <dbReference type="SAM" id="Phobius"/>
    </source>
</evidence>
<organism evidence="2 3">
    <name type="scientific">Vibrio phage vB_VpI_FR1</name>
    <dbReference type="NCBI Taxonomy" id="2995280"/>
    <lineage>
        <taxon>Viruses</taxon>
        <taxon>Monodnaviria</taxon>
        <taxon>Loebvirae</taxon>
        <taxon>Hofneiviricota</taxon>
        <taxon>Faserviricetes</taxon>
        <taxon>Tubulavirales</taxon>
        <taxon>Inoviridae</taxon>
        <taxon>Villovirus</taxon>
        <taxon>Villovirus FR</taxon>
    </lineage>
</organism>
<keyword evidence="1" id="KW-0812">Transmembrane</keyword>
<gene>
    <name evidence="2" type="ORF">FR1_9</name>
</gene>
<accession>A0A9E8MB86</accession>
<feature type="transmembrane region" description="Helical" evidence="1">
    <location>
        <begin position="12"/>
        <end position="30"/>
    </location>
</feature>
<keyword evidence="1" id="KW-1133">Transmembrane helix</keyword>
<sequence length="36" mass="4142">MIDLIFEYPYEFLGLLGIYVLGLVVVVHSFSKKQLP</sequence>
<keyword evidence="3" id="KW-1185">Reference proteome</keyword>
<dbReference type="Proteomes" id="UP001163204">
    <property type="component" value="Segment"/>
</dbReference>
<dbReference type="EMBL" id="OP628074">
    <property type="protein sequence ID" value="WAB24952.1"/>
    <property type="molecule type" value="Genomic_DNA"/>
</dbReference>
<keyword evidence="1" id="KW-0472">Membrane</keyword>
<evidence type="ECO:0000313" key="3">
    <source>
        <dbReference type="Proteomes" id="UP001163204"/>
    </source>
</evidence>
<proteinExistence type="predicted"/>
<name>A0A9E8MB86_9VIRU</name>